<proteinExistence type="predicted"/>
<protein>
    <submittedName>
        <fullName evidence="1">Uncharacterized protein</fullName>
    </submittedName>
</protein>
<sequence length="195" mass="21525">MIIVRIWQPNKVGVGHASAQCFLDGNPNYISWWPDFGDKKDSAPGRALERYNEDVEMEGRPSDWHTTIKGLNERKGLEWWHSFSGNPTSTYDVRGTNCSWAIATFLLKCGAGEKYSLGQHAYNVTTIAPNLGGFGHILASIRAINPYSDMGAKVEYADYYSAVWTPADVLRIANICSGKRAEDGLAAAKATALRH</sequence>
<accession>A0A1M5PD76</accession>
<keyword evidence="2" id="KW-1185">Reference proteome</keyword>
<dbReference type="Proteomes" id="UP000184221">
    <property type="component" value="Unassembled WGS sequence"/>
</dbReference>
<name>A0A1M5PD76_9RHOB</name>
<organism evidence="1 2">
    <name type="scientific">Marivita hallyeonensis</name>
    <dbReference type="NCBI Taxonomy" id="996342"/>
    <lineage>
        <taxon>Bacteria</taxon>
        <taxon>Pseudomonadati</taxon>
        <taxon>Pseudomonadota</taxon>
        <taxon>Alphaproteobacteria</taxon>
        <taxon>Rhodobacterales</taxon>
        <taxon>Roseobacteraceae</taxon>
        <taxon>Marivita</taxon>
    </lineage>
</organism>
<dbReference type="AlphaFoldDB" id="A0A1M5PD76"/>
<dbReference type="STRING" id="996342.SAMN05443551_1252"/>
<reference evidence="1 2" key="1">
    <citation type="submission" date="2016-11" db="EMBL/GenBank/DDBJ databases">
        <authorList>
            <person name="Jaros S."/>
            <person name="Januszkiewicz K."/>
            <person name="Wedrychowicz H."/>
        </authorList>
    </citation>
    <scope>NUCLEOTIDE SEQUENCE [LARGE SCALE GENOMIC DNA]</scope>
    <source>
        <strain evidence="1 2">DSM 29431</strain>
    </source>
</reference>
<evidence type="ECO:0000313" key="2">
    <source>
        <dbReference type="Proteomes" id="UP000184221"/>
    </source>
</evidence>
<dbReference type="EMBL" id="FQXC01000001">
    <property type="protein sequence ID" value="SHG99682.1"/>
    <property type="molecule type" value="Genomic_DNA"/>
</dbReference>
<evidence type="ECO:0000313" key="1">
    <source>
        <dbReference type="EMBL" id="SHG99682.1"/>
    </source>
</evidence>
<gene>
    <name evidence="1" type="ORF">SAMN05443551_1252</name>
</gene>